<sequence length="111" mass="12640">MKIDQTPKFTVLKDEKGYFPAFAAYLDKVIPIKFGDHHLVIDLLEFTELDLDQLLLLLKVSTYHRSTKHSLVIVSQSVDIDDIPAELVVVPSLQEAADIIEMEEIERDLGF</sequence>
<protein>
    <submittedName>
        <fullName evidence="1">Ribonuclease Z</fullName>
    </submittedName>
</protein>
<accession>A0A2S7KNU2</accession>
<dbReference type="OrthoDB" id="1442602at2"/>
<reference evidence="1 2" key="1">
    <citation type="submission" date="2016-11" db="EMBL/GenBank/DDBJ databases">
        <title>Trade-off between light-utilization and light-protection in marine flavobacteria.</title>
        <authorList>
            <person name="Kumagai Y."/>
        </authorList>
    </citation>
    <scope>NUCLEOTIDE SEQUENCE [LARGE SCALE GENOMIC DNA]</scope>
    <source>
        <strain evidence="1 2">NBRC 107741</strain>
    </source>
</reference>
<dbReference type="RefSeq" id="WP_104812230.1">
    <property type="nucleotide sequence ID" value="NZ_MQUB01000001.1"/>
</dbReference>
<gene>
    <name evidence="1" type="ORF">BST85_04865</name>
</gene>
<dbReference type="AlphaFoldDB" id="A0A2S7KNU2"/>
<proteinExistence type="predicted"/>
<dbReference type="InterPro" id="IPR036513">
    <property type="entry name" value="STAS_dom_sf"/>
</dbReference>
<keyword evidence="2" id="KW-1185">Reference proteome</keyword>
<dbReference type="Gene3D" id="3.30.750.24">
    <property type="entry name" value="STAS domain"/>
    <property type="match status" value="1"/>
</dbReference>
<evidence type="ECO:0000313" key="1">
    <source>
        <dbReference type="EMBL" id="PQB04304.1"/>
    </source>
</evidence>
<organism evidence="1 2">
    <name type="scientific">Aureitalea marina</name>
    <dbReference type="NCBI Taxonomy" id="930804"/>
    <lineage>
        <taxon>Bacteria</taxon>
        <taxon>Pseudomonadati</taxon>
        <taxon>Bacteroidota</taxon>
        <taxon>Flavobacteriia</taxon>
        <taxon>Flavobacteriales</taxon>
        <taxon>Flavobacteriaceae</taxon>
        <taxon>Aureitalea</taxon>
    </lineage>
</organism>
<dbReference type="Proteomes" id="UP000239800">
    <property type="component" value="Unassembled WGS sequence"/>
</dbReference>
<name>A0A2S7KNU2_9FLAO</name>
<evidence type="ECO:0000313" key="2">
    <source>
        <dbReference type="Proteomes" id="UP000239800"/>
    </source>
</evidence>
<comment type="caution">
    <text evidence="1">The sequence shown here is derived from an EMBL/GenBank/DDBJ whole genome shotgun (WGS) entry which is preliminary data.</text>
</comment>
<dbReference type="EMBL" id="MQUB01000001">
    <property type="protein sequence ID" value="PQB04304.1"/>
    <property type="molecule type" value="Genomic_DNA"/>
</dbReference>